<dbReference type="PANTHER" id="PTHR45784:SF3">
    <property type="entry name" value="C-TYPE LECTIN DOMAIN FAMILY 4 MEMBER K-LIKE-RELATED"/>
    <property type="match status" value="1"/>
</dbReference>
<dbReference type="SUPFAM" id="SSF56436">
    <property type="entry name" value="C-type lectin-like"/>
    <property type="match status" value="1"/>
</dbReference>
<evidence type="ECO:0000313" key="3">
    <source>
        <dbReference type="Ensembl" id="ENSPLAP00000025669.1"/>
    </source>
</evidence>
<proteinExistence type="predicted"/>
<dbReference type="InterPro" id="IPR001304">
    <property type="entry name" value="C-type_lectin-like"/>
</dbReference>
<keyword evidence="1" id="KW-1015">Disulfide bond</keyword>
<dbReference type="AlphaFoldDB" id="A0A3B3VLG1"/>
<dbReference type="STRING" id="48699.ENSPLAP00000025669"/>
<dbReference type="PROSITE" id="PS50041">
    <property type="entry name" value="C_TYPE_LECTIN_2"/>
    <property type="match status" value="1"/>
</dbReference>
<evidence type="ECO:0000256" key="1">
    <source>
        <dbReference type="ARBA" id="ARBA00023157"/>
    </source>
</evidence>
<sequence length="180" mass="20484">MNKPALKDYFVVSSCLPSGSPSYVLSSISVNWTEAQKFCRQNYVDLARRNYTDMATIENSADVEAVKNLNYTGKAWIGLYDELVNSWKWSLSNSSFYGEGASTFRNWDSAEPTNIGGIENCVVLYSSTGKWHDYPCSSTFHFVCYNGKPSFVLVNEYKNWTAAQTHCRGTYIDLVRYVKY</sequence>
<evidence type="ECO:0000313" key="4">
    <source>
        <dbReference type="Proteomes" id="UP000261500"/>
    </source>
</evidence>
<dbReference type="InterPro" id="IPR016187">
    <property type="entry name" value="CTDL_fold"/>
</dbReference>
<name>A0A3B3VLG1_9TELE</name>
<dbReference type="PANTHER" id="PTHR45784">
    <property type="entry name" value="C-TYPE LECTIN DOMAIN FAMILY 20 MEMBER A-RELATED"/>
    <property type="match status" value="1"/>
</dbReference>
<reference evidence="3" key="2">
    <citation type="submission" date="2025-09" db="UniProtKB">
        <authorList>
            <consortium name="Ensembl"/>
        </authorList>
    </citation>
    <scope>IDENTIFICATION</scope>
</reference>
<dbReference type="Ensembl" id="ENSPLAT00000000253.1">
    <property type="protein sequence ID" value="ENSPLAP00000025669.1"/>
    <property type="gene ID" value="ENSPLAG00000012861.1"/>
</dbReference>
<feature type="domain" description="C-type lectin" evidence="2">
    <location>
        <begin position="18"/>
        <end position="145"/>
    </location>
</feature>
<keyword evidence="4" id="KW-1185">Reference proteome</keyword>
<dbReference type="Pfam" id="PF00059">
    <property type="entry name" value="Lectin_C"/>
    <property type="match status" value="1"/>
</dbReference>
<dbReference type="GeneTree" id="ENSGT00940000163911"/>
<dbReference type="SMART" id="SM00034">
    <property type="entry name" value="CLECT"/>
    <property type="match status" value="1"/>
</dbReference>
<organism evidence="3 4">
    <name type="scientific">Poecilia latipinna</name>
    <name type="common">sailfin molly</name>
    <dbReference type="NCBI Taxonomy" id="48699"/>
    <lineage>
        <taxon>Eukaryota</taxon>
        <taxon>Metazoa</taxon>
        <taxon>Chordata</taxon>
        <taxon>Craniata</taxon>
        <taxon>Vertebrata</taxon>
        <taxon>Euteleostomi</taxon>
        <taxon>Actinopterygii</taxon>
        <taxon>Neopterygii</taxon>
        <taxon>Teleostei</taxon>
        <taxon>Neoteleostei</taxon>
        <taxon>Acanthomorphata</taxon>
        <taxon>Ovalentaria</taxon>
        <taxon>Atherinomorphae</taxon>
        <taxon>Cyprinodontiformes</taxon>
        <taxon>Poeciliidae</taxon>
        <taxon>Poeciliinae</taxon>
        <taxon>Poecilia</taxon>
    </lineage>
</organism>
<dbReference type="InterPro" id="IPR016186">
    <property type="entry name" value="C-type_lectin-like/link_sf"/>
</dbReference>
<protein>
    <recommendedName>
        <fullName evidence="2">C-type lectin domain-containing protein</fullName>
    </recommendedName>
</protein>
<dbReference type="Gene3D" id="3.10.100.10">
    <property type="entry name" value="Mannose-Binding Protein A, subunit A"/>
    <property type="match status" value="1"/>
</dbReference>
<accession>A0A3B3VLG1</accession>
<dbReference type="PROSITE" id="PS00615">
    <property type="entry name" value="C_TYPE_LECTIN_1"/>
    <property type="match status" value="1"/>
</dbReference>
<dbReference type="Proteomes" id="UP000261500">
    <property type="component" value="Unplaced"/>
</dbReference>
<dbReference type="InterPro" id="IPR018378">
    <property type="entry name" value="C-type_lectin_CS"/>
</dbReference>
<reference evidence="3" key="1">
    <citation type="submission" date="2025-08" db="UniProtKB">
        <authorList>
            <consortium name="Ensembl"/>
        </authorList>
    </citation>
    <scope>IDENTIFICATION</scope>
</reference>
<evidence type="ECO:0000259" key="2">
    <source>
        <dbReference type="PROSITE" id="PS50041"/>
    </source>
</evidence>